<sequence>PWTPPGWMFGVAWTTIMICFAIYMALLIPKTDNRKKIIGLFVIQWVLNTSWNPIFFYLQQTVLGLFVILSLTSIVSIF</sequence>
<dbReference type="PANTHER" id="PTHR10057">
    <property type="entry name" value="PERIPHERAL-TYPE BENZODIAZEPINE RECEPTOR"/>
    <property type="match status" value="1"/>
</dbReference>
<name>A0AAW7XG50_9GAMM</name>
<dbReference type="EMBL" id="JAUOPB010000582">
    <property type="protein sequence ID" value="MDO6425299.1"/>
    <property type="molecule type" value="Genomic_DNA"/>
</dbReference>
<organism evidence="7 8">
    <name type="scientific">Saccharophagus degradans</name>
    <dbReference type="NCBI Taxonomy" id="86304"/>
    <lineage>
        <taxon>Bacteria</taxon>
        <taxon>Pseudomonadati</taxon>
        <taxon>Pseudomonadota</taxon>
        <taxon>Gammaproteobacteria</taxon>
        <taxon>Cellvibrionales</taxon>
        <taxon>Cellvibrionaceae</taxon>
        <taxon>Saccharophagus</taxon>
    </lineage>
</organism>
<keyword evidence="5 6" id="KW-0472">Membrane</keyword>
<evidence type="ECO:0000256" key="6">
    <source>
        <dbReference type="SAM" id="Phobius"/>
    </source>
</evidence>
<gene>
    <name evidence="7" type="ORF">Q4521_22690</name>
</gene>
<dbReference type="Pfam" id="PF03073">
    <property type="entry name" value="TspO_MBR"/>
    <property type="match status" value="1"/>
</dbReference>
<proteinExistence type="inferred from homology"/>
<feature type="transmembrane region" description="Helical" evidence="6">
    <location>
        <begin position="6"/>
        <end position="28"/>
    </location>
</feature>
<dbReference type="GO" id="GO:0016020">
    <property type="term" value="C:membrane"/>
    <property type="evidence" value="ECO:0007669"/>
    <property type="project" value="UniProtKB-SubCell"/>
</dbReference>
<evidence type="ECO:0000256" key="2">
    <source>
        <dbReference type="ARBA" id="ARBA00007524"/>
    </source>
</evidence>
<accession>A0AAW7XG50</accession>
<protein>
    <submittedName>
        <fullName evidence="7">TspO/MBR family protein</fullName>
    </submittedName>
</protein>
<keyword evidence="4 6" id="KW-1133">Transmembrane helix</keyword>
<comment type="similarity">
    <text evidence="2">Belongs to the TspO/BZRP family.</text>
</comment>
<evidence type="ECO:0000256" key="3">
    <source>
        <dbReference type="ARBA" id="ARBA00022692"/>
    </source>
</evidence>
<dbReference type="GO" id="GO:0033013">
    <property type="term" value="P:tetrapyrrole metabolic process"/>
    <property type="evidence" value="ECO:0007669"/>
    <property type="project" value="UniProtKB-ARBA"/>
</dbReference>
<dbReference type="InterPro" id="IPR038330">
    <property type="entry name" value="TspO/MBR-related_sf"/>
</dbReference>
<feature type="non-terminal residue" evidence="7">
    <location>
        <position position="1"/>
    </location>
</feature>
<dbReference type="Proteomes" id="UP001169760">
    <property type="component" value="Unassembled WGS sequence"/>
</dbReference>
<dbReference type="CDD" id="cd15904">
    <property type="entry name" value="TSPO_MBR"/>
    <property type="match status" value="1"/>
</dbReference>
<comment type="caution">
    <text evidence="7">The sequence shown here is derived from an EMBL/GenBank/DDBJ whole genome shotgun (WGS) entry which is preliminary data.</text>
</comment>
<reference evidence="7" key="1">
    <citation type="submission" date="2023-07" db="EMBL/GenBank/DDBJ databases">
        <title>Genome content predicts the carbon catabolic preferences of heterotrophic bacteria.</title>
        <authorList>
            <person name="Gralka M."/>
        </authorList>
    </citation>
    <scope>NUCLEOTIDE SEQUENCE</scope>
    <source>
        <strain evidence="7">I3M17_2</strain>
    </source>
</reference>
<evidence type="ECO:0000313" key="8">
    <source>
        <dbReference type="Proteomes" id="UP001169760"/>
    </source>
</evidence>
<dbReference type="AlphaFoldDB" id="A0AAW7XG50"/>
<dbReference type="Gene3D" id="1.20.1260.100">
    <property type="entry name" value="TspO/MBR protein"/>
    <property type="match status" value="1"/>
</dbReference>
<dbReference type="InterPro" id="IPR004307">
    <property type="entry name" value="TspO_MBR"/>
</dbReference>
<dbReference type="RefSeq" id="WP_303494788.1">
    <property type="nucleotide sequence ID" value="NZ_JAUOPB010000582.1"/>
</dbReference>
<comment type="subcellular location">
    <subcellularLocation>
        <location evidence="1">Membrane</location>
        <topology evidence="1">Multi-pass membrane protein</topology>
    </subcellularLocation>
</comment>
<keyword evidence="3 6" id="KW-0812">Transmembrane</keyword>
<dbReference type="PANTHER" id="PTHR10057:SF0">
    <property type="entry name" value="TRANSLOCATOR PROTEIN"/>
    <property type="match status" value="1"/>
</dbReference>
<evidence type="ECO:0000313" key="7">
    <source>
        <dbReference type="EMBL" id="MDO6425299.1"/>
    </source>
</evidence>
<evidence type="ECO:0000256" key="5">
    <source>
        <dbReference type="ARBA" id="ARBA00023136"/>
    </source>
</evidence>
<evidence type="ECO:0000256" key="1">
    <source>
        <dbReference type="ARBA" id="ARBA00004141"/>
    </source>
</evidence>
<feature type="transmembrane region" description="Helical" evidence="6">
    <location>
        <begin position="54"/>
        <end position="77"/>
    </location>
</feature>
<feature type="non-terminal residue" evidence="7">
    <location>
        <position position="78"/>
    </location>
</feature>
<evidence type="ECO:0000256" key="4">
    <source>
        <dbReference type="ARBA" id="ARBA00022989"/>
    </source>
</evidence>